<dbReference type="Gene3D" id="3.10.310.30">
    <property type="match status" value="1"/>
</dbReference>
<evidence type="ECO:0000256" key="6">
    <source>
        <dbReference type="ARBA" id="ARBA00022695"/>
    </source>
</evidence>
<dbReference type="RefSeq" id="WP_091614534.1">
    <property type="nucleotide sequence ID" value="NZ_FNNC01000004.1"/>
</dbReference>
<organism evidence="14 15">
    <name type="scientific">Marinococcus luteus</name>
    <dbReference type="NCBI Taxonomy" id="1122204"/>
    <lineage>
        <taxon>Bacteria</taxon>
        <taxon>Bacillati</taxon>
        <taxon>Bacillota</taxon>
        <taxon>Bacilli</taxon>
        <taxon>Bacillales</taxon>
        <taxon>Bacillaceae</taxon>
        <taxon>Marinococcus</taxon>
    </lineage>
</organism>
<evidence type="ECO:0000256" key="5">
    <source>
        <dbReference type="ARBA" id="ARBA00022694"/>
    </source>
</evidence>
<dbReference type="CDD" id="cd05398">
    <property type="entry name" value="NT_ClassII-CCAase"/>
    <property type="match status" value="1"/>
</dbReference>
<keyword evidence="5" id="KW-0819">tRNA processing</keyword>
<sequence>MDVILTHRHMDFDALASAVAASRLYPEARLVLQDDQSEEVNEYLALFKDEFPFVSSRHIDWDDLHTVILTDVSEPERARDGLTFSSAPYWIIYDHHTNKEAPDSTEAAIDARIEPTGAAVTILIEELMQRQLSLTSVEATLFALGLYTDTGSLVYPSTTLRDLQAAVFLMEQGMNLDTVGQYMEESLSPDQQYALRAYLGAAEVIEREGLQLLITKFDSGDKHIGGLNTVTSNLIETTGASAVITLTRAQGKIFVIGRSATDRIHLPDILAPFGGGGHSRAGSATIKDQLLDDVYDQIKSQLQSAVGRSITAEELMSRPVKTLKPETTIREAEEMVLRYGHSGFPVVNDQYELVGIISRRDIDKAMHHQLGHAPVKGYMSSNLHTASPYHRFEELQQQMVHHNVGRLPIIDHRGALIGLVSRSDIIARLREDSTASETVNMEENMRMTLPDSIQQWLQAVGEEGARQHLRTYLIGGVVRDIILQKGNEDIDIAVEGDGIAFASDIASKWNGELHKHEAFGTATIIWPDGLKMDIASSRTEFYEKPGSLPDVESSTLKEDLFRRDFTINAMALALHPEEFGDLIDHFSGLDDLKRGAIRVLHNLSFVEDPTRILRAVRFEHRFGFAMDHETEAFIAQAVNAIHALSTDRILAEFQRLTAEMPPGQLFYRLQKLDVLSAFLPGAVWDDSAERMLPYITSLQSSLFMTLLPLFLQESGRVLSAERVAVRKQDKQLVRHVHHLLDESWDASIEKPGDFHHTAARVSPLSIEIAAYCLEYSAGQPEKAALLRQYQDKWQDLPPWVSGAELQRLGLRPGPLYKFIISETEKGIINEEITSSREALDYAESLIHSYQS</sequence>
<evidence type="ECO:0000256" key="2">
    <source>
        <dbReference type="ARBA" id="ARBA00007265"/>
    </source>
</evidence>
<dbReference type="GO" id="GO:0000166">
    <property type="term" value="F:nucleotide binding"/>
    <property type="evidence" value="ECO:0007669"/>
    <property type="project" value="UniProtKB-KW"/>
</dbReference>
<dbReference type="PROSITE" id="PS51371">
    <property type="entry name" value="CBS"/>
    <property type="match status" value="2"/>
</dbReference>
<dbReference type="Pfam" id="PF01368">
    <property type="entry name" value="DHH"/>
    <property type="match status" value="1"/>
</dbReference>
<dbReference type="Proteomes" id="UP000199488">
    <property type="component" value="Unassembled WGS sequence"/>
</dbReference>
<dbReference type="Gene3D" id="1.10.3090.10">
    <property type="entry name" value="cca-adding enzyme, domain 2"/>
    <property type="match status" value="1"/>
</dbReference>
<dbReference type="InterPro" id="IPR000644">
    <property type="entry name" value="CBS_dom"/>
</dbReference>
<gene>
    <name evidence="14" type="ORF">SAMN05421781_2027</name>
</gene>
<dbReference type="InterPro" id="IPR052390">
    <property type="entry name" value="tRNA_nt/polyA_polymerase"/>
</dbReference>
<evidence type="ECO:0000256" key="10">
    <source>
        <dbReference type="ARBA" id="ARBA00022884"/>
    </source>
</evidence>
<keyword evidence="3" id="KW-0820">tRNA-binding</keyword>
<evidence type="ECO:0000259" key="13">
    <source>
        <dbReference type="PROSITE" id="PS51371"/>
    </source>
</evidence>
<evidence type="ECO:0000256" key="7">
    <source>
        <dbReference type="ARBA" id="ARBA00022723"/>
    </source>
</evidence>
<proteinExistence type="inferred from homology"/>
<name>A0A1H2VCG5_9BACI</name>
<dbReference type="Pfam" id="PF12627">
    <property type="entry name" value="PolyA_pol_RNAbd"/>
    <property type="match status" value="1"/>
</dbReference>
<keyword evidence="10 12" id="KW-0694">RNA-binding</keyword>
<dbReference type="STRING" id="1122204.SAMN05421781_2027"/>
<dbReference type="PANTHER" id="PTHR47788:SF1">
    <property type="entry name" value="A-ADDING TRNA NUCLEOTIDYLTRANSFERASE"/>
    <property type="match status" value="1"/>
</dbReference>
<dbReference type="Pfam" id="PF01743">
    <property type="entry name" value="PolyA_pol"/>
    <property type="match status" value="1"/>
</dbReference>
<dbReference type="InterPro" id="IPR038763">
    <property type="entry name" value="DHH_sf"/>
</dbReference>
<reference evidence="14 15" key="1">
    <citation type="submission" date="2016-10" db="EMBL/GenBank/DDBJ databases">
        <authorList>
            <person name="de Groot N.N."/>
        </authorList>
    </citation>
    <scope>NUCLEOTIDE SEQUENCE [LARGE SCALE GENOMIC DNA]</scope>
    <source>
        <strain evidence="14 15">DSM 23126</strain>
    </source>
</reference>
<dbReference type="GO" id="GO:0046872">
    <property type="term" value="F:metal ion binding"/>
    <property type="evidence" value="ECO:0007669"/>
    <property type="project" value="UniProtKB-KW"/>
</dbReference>
<feature type="domain" description="CBS" evidence="13">
    <location>
        <begin position="316"/>
        <end position="375"/>
    </location>
</feature>
<dbReference type="InterPro" id="IPR046342">
    <property type="entry name" value="CBS_dom_sf"/>
</dbReference>
<keyword evidence="6" id="KW-0548">Nucleotidyltransferase</keyword>
<dbReference type="Gene3D" id="3.30.460.10">
    <property type="entry name" value="Beta Polymerase, domain 2"/>
    <property type="match status" value="1"/>
</dbReference>
<dbReference type="GO" id="GO:0016779">
    <property type="term" value="F:nucleotidyltransferase activity"/>
    <property type="evidence" value="ECO:0007669"/>
    <property type="project" value="UniProtKB-KW"/>
</dbReference>
<evidence type="ECO:0000256" key="12">
    <source>
        <dbReference type="RuleBase" id="RU003953"/>
    </source>
</evidence>
<evidence type="ECO:0000313" key="14">
    <source>
        <dbReference type="EMBL" id="SDW66045.1"/>
    </source>
</evidence>
<accession>A0A1H2VCG5</accession>
<feature type="domain" description="CBS" evidence="13">
    <location>
        <begin position="379"/>
        <end position="436"/>
    </location>
</feature>
<protein>
    <submittedName>
        <fullName evidence="14">tRNA nucleotidyltransferase (CCA-adding enzyme)</fullName>
    </submittedName>
</protein>
<dbReference type="Pfam" id="PF00571">
    <property type="entry name" value="CBS"/>
    <property type="match status" value="2"/>
</dbReference>
<evidence type="ECO:0000256" key="8">
    <source>
        <dbReference type="ARBA" id="ARBA00022741"/>
    </source>
</evidence>
<dbReference type="SUPFAM" id="SSF81891">
    <property type="entry name" value="Poly A polymerase C-terminal region-like"/>
    <property type="match status" value="1"/>
</dbReference>
<evidence type="ECO:0000256" key="11">
    <source>
        <dbReference type="PROSITE-ProRule" id="PRU00703"/>
    </source>
</evidence>
<keyword evidence="15" id="KW-1185">Reference proteome</keyword>
<dbReference type="SUPFAM" id="SSF64182">
    <property type="entry name" value="DHH phosphoesterases"/>
    <property type="match status" value="1"/>
</dbReference>
<dbReference type="InterPro" id="IPR001667">
    <property type="entry name" value="DDH_dom"/>
</dbReference>
<dbReference type="Gene3D" id="3.10.580.10">
    <property type="entry name" value="CBS-domain"/>
    <property type="match status" value="1"/>
</dbReference>
<evidence type="ECO:0000313" key="15">
    <source>
        <dbReference type="Proteomes" id="UP000199488"/>
    </source>
</evidence>
<comment type="similarity">
    <text evidence="2 12">Belongs to the tRNA nucleotidyltransferase/poly(A) polymerase family.</text>
</comment>
<dbReference type="SUPFAM" id="SSF81301">
    <property type="entry name" value="Nucleotidyltransferase"/>
    <property type="match status" value="1"/>
</dbReference>
<dbReference type="EMBL" id="FNNC01000004">
    <property type="protein sequence ID" value="SDW66045.1"/>
    <property type="molecule type" value="Genomic_DNA"/>
</dbReference>
<dbReference type="InterPro" id="IPR002646">
    <property type="entry name" value="PolA_pol_head_dom"/>
</dbReference>
<evidence type="ECO:0000256" key="3">
    <source>
        <dbReference type="ARBA" id="ARBA00022555"/>
    </source>
</evidence>
<evidence type="ECO:0000256" key="1">
    <source>
        <dbReference type="ARBA" id="ARBA00001946"/>
    </source>
</evidence>
<dbReference type="PANTHER" id="PTHR47788">
    <property type="entry name" value="POLYA POLYMERASE"/>
    <property type="match status" value="1"/>
</dbReference>
<dbReference type="Gene3D" id="3.90.1640.10">
    <property type="entry name" value="inorganic pyrophosphatase (n-terminal core)"/>
    <property type="match status" value="1"/>
</dbReference>
<dbReference type="CDD" id="cd04595">
    <property type="entry name" value="CBS_pair_DHH_polyA_Pol_assoc"/>
    <property type="match status" value="1"/>
</dbReference>
<dbReference type="AlphaFoldDB" id="A0A1H2VCG5"/>
<dbReference type="OrthoDB" id="9805698at2"/>
<dbReference type="SMART" id="SM00116">
    <property type="entry name" value="CBS"/>
    <property type="match status" value="2"/>
</dbReference>
<dbReference type="GO" id="GO:0000049">
    <property type="term" value="F:tRNA binding"/>
    <property type="evidence" value="ECO:0007669"/>
    <property type="project" value="UniProtKB-KW"/>
</dbReference>
<dbReference type="InterPro" id="IPR032828">
    <property type="entry name" value="PolyA_RNA-bd"/>
</dbReference>
<keyword evidence="8" id="KW-0547">Nucleotide-binding</keyword>
<keyword evidence="7" id="KW-0479">Metal-binding</keyword>
<dbReference type="SUPFAM" id="SSF54631">
    <property type="entry name" value="CBS-domain pair"/>
    <property type="match status" value="1"/>
</dbReference>
<dbReference type="InterPro" id="IPR043519">
    <property type="entry name" value="NT_sf"/>
</dbReference>
<evidence type="ECO:0000256" key="9">
    <source>
        <dbReference type="ARBA" id="ARBA00022842"/>
    </source>
</evidence>
<dbReference type="GO" id="GO:0008033">
    <property type="term" value="P:tRNA processing"/>
    <property type="evidence" value="ECO:0007669"/>
    <property type="project" value="UniProtKB-KW"/>
</dbReference>
<evidence type="ECO:0000256" key="4">
    <source>
        <dbReference type="ARBA" id="ARBA00022679"/>
    </source>
</evidence>
<keyword evidence="4 12" id="KW-0808">Transferase</keyword>
<keyword evidence="9" id="KW-0460">Magnesium</keyword>
<keyword evidence="11" id="KW-0129">CBS domain</keyword>
<comment type="cofactor">
    <cofactor evidence="1">
        <name>Mg(2+)</name>
        <dbReference type="ChEBI" id="CHEBI:18420"/>
    </cofactor>
</comment>